<dbReference type="GO" id="GO:0006227">
    <property type="term" value="P:dUDP biosynthetic process"/>
    <property type="evidence" value="ECO:0007669"/>
    <property type="project" value="TreeGrafter"/>
</dbReference>
<evidence type="ECO:0000256" key="6">
    <source>
        <dbReference type="ARBA" id="ARBA00022840"/>
    </source>
</evidence>
<dbReference type="SUPFAM" id="SSF52540">
    <property type="entry name" value="P-loop containing nucleoside triphosphate hydrolases"/>
    <property type="match status" value="1"/>
</dbReference>
<feature type="domain" description="Thymidylate kinase-like" evidence="9">
    <location>
        <begin position="11"/>
        <end position="201"/>
    </location>
</feature>
<name>A0A2M6WPC3_9BACT</name>
<evidence type="ECO:0000256" key="1">
    <source>
        <dbReference type="ARBA" id="ARBA00009776"/>
    </source>
</evidence>
<sequence>MEKDRGKMIVIDGGDGSGKATQLKLLADKLKSLDYQIEIIDFPQYGQKSAGMVEEYLTGRYGTADEVGPYGASIFYAIDRYDASFKIKEWLKEGKIVLSNRYVASNMAHQGGKIKNDIERQIYFKWLHELEYDIFCIPRPNINIILHVNAEVGQKLVDKKGHRDYVGGEKRDIHEANLDHLKSAVDVYTEIAQTFDDFVMIECMKDENIMSLEEIHEKILTAALKIIKS</sequence>
<dbReference type="PANTHER" id="PTHR10344:SF4">
    <property type="entry name" value="UMP-CMP KINASE 2, MITOCHONDRIAL"/>
    <property type="match status" value="1"/>
</dbReference>
<reference evidence="11" key="1">
    <citation type="submission" date="2017-09" db="EMBL/GenBank/DDBJ databases">
        <title>Depth-based differentiation of microbial function through sediment-hosted aquifers and enrichment of novel symbionts in the deep terrestrial subsurface.</title>
        <authorList>
            <person name="Probst A.J."/>
            <person name="Ladd B."/>
            <person name="Jarett J.K."/>
            <person name="Geller-Mcgrath D.E."/>
            <person name="Sieber C.M.K."/>
            <person name="Emerson J.B."/>
            <person name="Anantharaman K."/>
            <person name="Thomas B.C."/>
            <person name="Malmstrom R."/>
            <person name="Stieglmeier M."/>
            <person name="Klingl A."/>
            <person name="Woyke T."/>
            <person name="Ryan C.M."/>
            <person name="Banfield J.F."/>
        </authorList>
    </citation>
    <scope>NUCLEOTIDE SEQUENCE [LARGE SCALE GENOMIC DNA]</scope>
</reference>
<dbReference type="Proteomes" id="UP000228900">
    <property type="component" value="Unassembled WGS sequence"/>
</dbReference>
<dbReference type="GO" id="GO:0005524">
    <property type="term" value="F:ATP binding"/>
    <property type="evidence" value="ECO:0007669"/>
    <property type="project" value="UniProtKB-UniRule"/>
</dbReference>
<dbReference type="HAMAP" id="MF_00165">
    <property type="entry name" value="Thymidylate_kinase"/>
    <property type="match status" value="1"/>
</dbReference>
<evidence type="ECO:0000256" key="8">
    <source>
        <dbReference type="HAMAP-Rule" id="MF_00165"/>
    </source>
</evidence>
<dbReference type="PANTHER" id="PTHR10344">
    <property type="entry name" value="THYMIDYLATE KINASE"/>
    <property type="match status" value="1"/>
</dbReference>
<dbReference type="CDD" id="cd01672">
    <property type="entry name" value="TMPK"/>
    <property type="match status" value="1"/>
</dbReference>
<protein>
    <recommendedName>
        <fullName evidence="8">Thymidylate kinase</fullName>
        <ecNumber evidence="8">2.7.4.9</ecNumber>
    </recommendedName>
    <alternativeName>
        <fullName evidence="8">dTMP kinase</fullName>
    </alternativeName>
</protein>
<evidence type="ECO:0000313" key="11">
    <source>
        <dbReference type="Proteomes" id="UP000228900"/>
    </source>
</evidence>
<comment type="catalytic activity">
    <reaction evidence="7 8">
        <text>dTMP + ATP = dTDP + ADP</text>
        <dbReference type="Rhea" id="RHEA:13517"/>
        <dbReference type="ChEBI" id="CHEBI:30616"/>
        <dbReference type="ChEBI" id="CHEBI:58369"/>
        <dbReference type="ChEBI" id="CHEBI:63528"/>
        <dbReference type="ChEBI" id="CHEBI:456216"/>
        <dbReference type="EC" id="2.7.4.9"/>
    </reaction>
</comment>
<evidence type="ECO:0000256" key="2">
    <source>
        <dbReference type="ARBA" id="ARBA00022679"/>
    </source>
</evidence>
<dbReference type="EC" id="2.7.4.9" evidence="8"/>
<organism evidence="10 11">
    <name type="scientific">Candidatus Falkowbacteria bacterium CG10_big_fil_rev_8_21_14_0_10_39_9</name>
    <dbReference type="NCBI Taxonomy" id="1974566"/>
    <lineage>
        <taxon>Bacteria</taxon>
        <taxon>Candidatus Falkowiibacteriota</taxon>
    </lineage>
</organism>
<dbReference type="GO" id="GO:0005829">
    <property type="term" value="C:cytosol"/>
    <property type="evidence" value="ECO:0007669"/>
    <property type="project" value="TreeGrafter"/>
</dbReference>
<comment type="caution">
    <text evidence="10">The sequence shown here is derived from an EMBL/GenBank/DDBJ whole genome shotgun (WGS) entry which is preliminary data.</text>
</comment>
<dbReference type="InterPro" id="IPR018094">
    <property type="entry name" value="Thymidylate_kinase"/>
</dbReference>
<dbReference type="AlphaFoldDB" id="A0A2M6WPC3"/>
<evidence type="ECO:0000256" key="5">
    <source>
        <dbReference type="ARBA" id="ARBA00022777"/>
    </source>
</evidence>
<accession>A0A2M6WPC3</accession>
<evidence type="ECO:0000256" key="4">
    <source>
        <dbReference type="ARBA" id="ARBA00022741"/>
    </source>
</evidence>
<dbReference type="GO" id="GO:0006235">
    <property type="term" value="P:dTTP biosynthetic process"/>
    <property type="evidence" value="ECO:0007669"/>
    <property type="project" value="UniProtKB-UniRule"/>
</dbReference>
<comment type="caution">
    <text evidence="8">Lacks conserved residue(s) required for the propagation of feature annotation.</text>
</comment>
<keyword evidence="6 8" id="KW-0067">ATP-binding</keyword>
<keyword evidence="5 8" id="KW-0418">Kinase</keyword>
<comment type="function">
    <text evidence="8">Phosphorylation of dTMP to form dTDP in both de novo and salvage pathways of dTTP synthesis.</text>
</comment>
<dbReference type="GO" id="GO:0006233">
    <property type="term" value="P:dTDP biosynthetic process"/>
    <property type="evidence" value="ECO:0007669"/>
    <property type="project" value="InterPro"/>
</dbReference>
<evidence type="ECO:0000256" key="7">
    <source>
        <dbReference type="ARBA" id="ARBA00048743"/>
    </source>
</evidence>
<proteinExistence type="inferred from homology"/>
<keyword evidence="2 8" id="KW-0808">Transferase</keyword>
<gene>
    <name evidence="8" type="primary">tmk</name>
    <name evidence="10" type="ORF">COT98_02915</name>
</gene>
<dbReference type="EMBL" id="PFAQ01000042">
    <property type="protein sequence ID" value="PIT94584.1"/>
    <property type="molecule type" value="Genomic_DNA"/>
</dbReference>
<dbReference type="InterPro" id="IPR027417">
    <property type="entry name" value="P-loop_NTPase"/>
</dbReference>
<comment type="similarity">
    <text evidence="1 8">Belongs to the thymidylate kinase family.</text>
</comment>
<evidence type="ECO:0000259" key="9">
    <source>
        <dbReference type="Pfam" id="PF02223"/>
    </source>
</evidence>
<dbReference type="Pfam" id="PF02223">
    <property type="entry name" value="Thymidylate_kin"/>
    <property type="match status" value="1"/>
</dbReference>
<keyword evidence="4 8" id="KW-0547">Nucleotide-binding</keyword>
<dbReference type="GO" id="GO:0004798">
    <property type="term" value="F:dTMP kinase activity"/>
    <property type="evidence" value="ECO:0007669"/>
    <property type="project" value="UniProtKB-UniRule"/>
</dbReference>
<evidence type="ECO:0000313" key="10">
    <source>
        <dbReference type="EMBL" id="PIT94584.1"/>
    </source>
</evidence>
<evidence type="ECO:0000256" key="3">
    <source>
        <dbReference type="ARBA" id="ARBA00022727"/>
    </source>
</evidence>
<dbReference type="InterPro" id="IPR039430">
    <property type="entry name" value="Thymidylate_kin-like_dom"/>
</dbReference>
<dbReference type="Gene3D" id="3.40.50.300">
    <property type="entry name" value="P-loop containing nucleotide triphosphate hydrolases"/>
    <property type="match status" value="1"/>
</dbReference>
<keyword evidence="3 8" id="KW-0545">Nucleotide biosynthesis</keyword>